<dbReference type="Proteomes" id="UP000318080">
    <property type="component" value="Unassembled WGS sequence"/>
</dbReference>
<dbReference type="AlphaFoldDB" id="A0A540R6E8"/>
<evidence type="ECO:0008006" key="5">
    <source>
        <dbReference type="Google" id="ProtNLM"/>
    </source>
</evidence>
<keyword evidence="4" id="KW-1185">Reference proteome</keyword>
<evidence type="ECO:0000256" key="1">
    <source>
        <dbReference type="SAM" id="MobiDB-lite"/>
    </source>
</evidence>
<feature type="compositionally biased region" description="Low complexity" evidence="1">
    <location>
        <begin position="323"/>
        <end position="347"/>
    </location>
</feature>
<evidence type="ECO:0000313" key="4">
    <source>
        <dbReference type="Proteomes" id="UP000318080"/>
    </source>
</evidence>
<dbReference type="RefSeq" id="WP_141629042.1">
    <property type="nucleotide sequence ID" value="NZ_VHIR01000011.1"/>
</dbReference>
<dbReference type="Gene3D" id="3.40.710.10">
    <property type="entry name" value="DD-peptidase/beta-lactamase superfamily"/>
    <property type="match status" value="1"/>
</dbReference>
<dbReference type="EMBL" id="VHIR01000011">
    <property type="protein sequence ID" value="TQE43217.1"/>
    <property type="molecule type" value="Genomic_DNA"/>
</dbReference>
<reference evidence="3 4" key="1">
    <citation type="submission" date="2019-06" db="EMBL/GenBank/DDBJ databases">
        <title>Draft genome of C. phoceense Strain 272.</title>
        <authorList>
            <person name="Pacheco L.G.C."/>
            <person name="Barberis C.M."/>
            <person name="Almuzara M.N."/>
            <person name="Traglia G.M."/>
            <person name="Santos C.S."/>
            <person name="Rocha D.J.P.G."/>
            <person name="Aguiar E.R.G.R."/>
            <person name="Vay C.A."/>
        </authorList>
    </citation>
    <scope>NUCLEOTIDE SEQUENCE [LARGE SCALE GENOMIC DNA]</scope>
    <source>
        <strain evidence="3 4">272</strain>
    </source>
</reference>
<evidence type="ECO:0000313" key="3">
    <source>
        <dbReference type="EMBL" id="TQE43217.1"/>
    </source>
</evidence>
<accession>A0A540R6E8</accession>
<keyword evidence="2" id="KW-0732">Signal</keyword>
<proteinExistence type="predicted"/>
<name>A0A540R6E8_9CORY</name>
<protein>
    <recommendedName>
        <fullName evidence="5">S-adenosylmethionine synthetase</fullName>
    </recommendedName>
</protein>
<feature type="region of interest" description="Disordered" evidence="1">
    <location>
        <begin position="292"/>
        <end position="347"/>
    </location>
</feature>
<comment type="caution">
    <text evidence="3">The sequence shown here is derived from an EMBL/GenBank/DDBJ whole genome shotgun (WGS) entry which is preliminary data.</text>
</comment>
<dbReference type="SUPFAM" id="SSF56601">
    <property type="entry name" value="beta-lactamase/transpeptidase-like"/>
    <property type="match status" value="1"/>
</dbReference>
<feature type="chain" id="PRO_5039379575" description="S-adenosylmethionine synthetase" evidence="2">
    <location>
        <begin position="23"/>
        <end position="347"/>
    </location>
</feature>
<sequence>MKKSFLCAGLILPLAACSPAQEQPSDAPAAAAGASAAASASGESGRAGIERRLDGLVADLVKEHHGAEVGIALTDAQGTLAAGAPGKGPAWSTIKVPIAITALRDGATTDLVDAAITESDNDAAYALWSKVKWSEDNATAAIDEVLAEGGSKATWQKPDANGDVSFGYAEWLIKDQATFAAHLNCVADHKQVSRAMGDIVEWQQYGLTALDNTRAKGGWGFDEDSGRYTQRQFGVLDVGDTKSDAHGSIGIALTVVYNDMDDFGSEQDAYDDAVKALDDAAGDLKDMISEGIDDGTLTPVHDCDGLPRAHATSAPDHASEKGASVSAATSSEPASSSRRPAANSARN</sequence>
<gene>
    <name evidence="3" type="ORF">EJK80_08575</name>
</gene>
<dbReference type="STRING" id="1686286.GCA_900092335_01696"/>
<evidence type="ECO:0000256" key="2">
    <source>
        <dbReference type="SAM" id="SignalP"/>
    </source>
</evidence>
<dbReference type="InterPro" id="IPR012338">
    <property type="entry name" value="Beta-lactam/transpept-like"/>
</dbReference>
<feature type="signal peptide" evidence="2">
    <location>
        <begin position="1"/>
        <end position="22"/>
    </location>
</feature>
<organism evidence="3 4">
    <name type="scientific">Corynebacterium phoceense</name>
    <dbReference type="NCBI Taxonomy" id="1686286"/>
    <lineage>
        <taxon>Bacteria</taxon>
        <taxon>Bacillati</taxon>
        <taxon>Actinomycetota</taxon>
        <taxon>Actinomycetes</taxon>
        <taxon>Mycobacteriales</taxon>
        <taxon>Corynebacteriaceae</taxon>
        <taxon>Corynebacterium</taxon>
    </lineage>
</organism>